<evidence type="ECO:0000313" key="2">
    <source>
        <dbReference type="Proteomes" id="UP000186666"/>
    </source>
</evidence>
<evidence type="ECO:0000313" key="1">
    <source>
        <dbReference type="EMBL" id="SIR72836.1"/>
    </source>
</evidence>
<dbReference type="EMBL" id="FTNK01000049">
    <property type="protein sequence ID" value="SIR72836.1"/>
    <property type="molecule type" value="Genomic_DNA"/>
</dbReference>
<accession>A0ABY1KEU5</accession>
<organism evidence="1 2">
    <name type="scientific">Paenibacillus macquariensis</name>
    <dbReference type="NCBI Taxonomy" id="948756"/>
    <lineage>
        <taxon>Bacteria</taxon>
        <taxon>Bacillati</taxon>
        <taxon>Bacillota</taxon>
        <taxon>Bacilli</taxon>
        <taxon>Bacillales</taxon>
        <taxon>Paenibacillaceae</taxon>
        <taxon>Paenibacillus</taxon>
    </lineage>
</organism>
<gene>
    <name evidence="1" type="ORF">SAMN05421578_1491</name>
</gene>
<keyword evidence="2" id="KW-1185">Reference proteome</keyword>
<name>A0ABY1KEU5_9BACL</name>
<proteinExistence type="predicted"/>
<feature type="non-terminal residue" evidence="1">
    <location>
        <position position="1"/>
    </location>
</feature>
<reference evidence="1 2" key="1">
    <citation type="submission" date="2017-01" db="EMBL/GenBank/DDBJ databases">
        <authorList>
            <person name="Varghese N."/>
            <person name="Submissions S."/>
        </authorList>
    </citation>
    <scope>NUCLEOTIDE SEQUENCE [LARGE SCALE GENOMIC DNA]</scope>
    <source>
        <strain evidence="1 2">ATCC 23464</strain>
    </source>
</reference>
<comment type="caution">
    <text evidence="1">The sequence shown here is derived from an EMBL/GenBank/DDBJ whole genome shotgun (WGS) entry which is preliminary data.</text>
</comment>
<dbReference type="Proteomes" id="UP000186666">
    <property type="component" value="Unassembled WGS sequence"/>
</dbReference>
<protein>
    <submittedName>
        <fullName evidence="1">Uncharacterized protein</fullName>
    </submittedName>
</protein>
<sequence>NPPNYINLLDLGSLEMEGFNHFIALT</sequence>